<gene>
    <name evidence="1" type="ORF">BG61_32570</name>
</gene>
<organism evidence="1 2">
    <name type="scientific">Caballeronia glathei</name>
    <dbReference type="NCBI Taxonomy" id="60547"/>
    <lineage>
        <taxon>Bacteria</taxon>
        <taxon>Pseudomonadati</taxon>
        <taxon>Pseudomonadota</taxon>
        <taxon>Betaproteobacteria</taxon>
        <taxon>Burkholderiales</taxon>
        <taxon>Burkholderiaceae</taxon>
        <taxon>Caballeronia</taxon>
    </lineage>
</organism>
<dbReference type="STRING" id="60547.GCA_000751215_02261"/>
<evidence type="ECO:0000313" key="1">
    <source>
        <dbReference type="EMBL" id="KDR43751.1"/>
    </source>
</evidence>
<keyword evidence="2" id="KW-1185">Reference proteome</keyword>
<comment type="caution">
    <text evidence="1">The sequence shown here is derived from an EMBL/GenBank/DDBJ whole genome shotgun (WGS) entry which is preliminary data.</text>
</comment>
<dbReference type="EMBL" id="JFHC01000006">
    <property type="protein sequence ID" value="KDR43751.1"/>
    <property type="molecule type" value="Genomic_DNA"/>
</dbReference>
<proteinExistence type="predicted"/>
<evidence type="ECO:0000313" key="2">
    <source>
        <dbReference type="Proteomes" id="UP000027466"/>
    </source>
</evidence>
<dbReference type="RefSeq" id="WP_035941606.1">
    <property type="nucleotide sequence ID" value="NZ_CADFFX010000001.1"/>
</dbReference>
<dbReference type="AlphaFoldDB" id="A0A069Q1X1"/>
<dbReference type="Proteomes" id="UP000027466">
    <property type="component" value="Unassembled WGS sequence"/>
</dbReference>
<name>A0A069Q1X1_9BURK</name>
<protein>
    <submittedName>
        <fullName evidence="1">Uncharacterized protein</fullName>
    </submittedName>
</protein>
<sequence length="241" mass="26260">MAERTGRLMAALPAIYRAADESGELRALLGAFEAVLLESGDPSAPAIAERIDAIPGLFAPLGVSTSAQLATQDGPYQIQPHAREGAPECFLAWLAQWVAFGPYRHFSAARVRKIIAGIVPLYGRRGTRQYLEALLALSFDEIGTLSIDEAPLHGFLIGRARLGEDSVLAADEPFRFRVEIFIREGALPAHDEEAGQQGAHDPWQALEARVRAIVDFARPAHTEYELVLRRGTANAEETAHQ</sequence>
<accession>A0A069Q1X1</accession>
<reference evidence="1 2" key="1">
    <citation type="submission" date="2014-03" db="EMBL/GenBank/DDBJ databases">
        <title>Draft Genome Sequences of Four Burkholderia Strains.</title>
        <authorList>
            <person name="Liu X.Y."/>
            <person name="Li C.X."/>
            <person name="Xu J.H."/>
        </authorList>
    </citation>
    <scope>NUCLEOTIDE SEQUENCE [LARGE SCALE GENOMIC DNA]</scope>
    <source>
        <strain evidence="1 2">DSM 50014</strain>
    </source>
</reference>